<feature type="domain" description="HTH tetR-type" evidence="5">
    <location>
        <begin position="23"/>
        <end position="83"/>
    </location>
</feature>
<reference evidence="7" key="1">
    <citation type="journal article" date="2019" name="Int. J. Syst. Evol. Microbiol.">
        <title>The Global Catalogue of Microorganisms (GCM) 10K type strain sequencing project: providing services to taxonomists for standard genome sequencing and annotation.</title>
        <authorList>
            <consortium name="The Broad Institute Genomics Platform"/>
            <consortium name="The Broad Institute Genome Sequencing Center for Infectious Disease"/>
            <person name="Wu L."/>
            <person name="Ma J."/>
        </authorList>
    </citation>
    <scope>NUCLEOTIDE SEQUENCE [LARGE SCALE GENOMIC DNA]</scope>
    <source>
        <strain evidence="7">CCUG 39402</strain>
    </source>
</reference>
<sequence>MPKAPDLTLLQEAGVRASREPGRRMRSHLLDIAVGLFKARGLGGVSVSEIAAAANAFPSQVTYYFRTKEALFVEAACREILYAGQQAEQAASTALTMERYTRALVESVVASPGLALFIEALTLTRRRQDLAPLIERTFDRLHAEGDRAYGAVRDHRGWSHDDDPAMRARRFWALALGSVLRGAATGLGTQECARDMLELLRSESPEGARLQVVAGGHPRK</sequence>
<dbReference type="InterPro" id="IPR011075">
    <property type="entry name" value="TetR_C"/>
</dbReference>
<accession>A0ABW1U1B4</accession>
<comment type="caution">
    <text evidence="6">The sequence shown here is derived from an EMBL/GenBank/DDBJ whole genome shotgun (WGS) entry which is preliminary data.</text>
</comment>
<protein>
    <submittedName>
        <fullName evidence="6">TetR/AcrR family transcriptional regulator C-terminal domain-containing protein</fullName>
    </submittedName>
</protein>
<dbReference type="SUPFAM" id="SSF48498">
    <property type="entry name" value="Tetracyclin repressor-like, C-terminal domain"/>
    <property type="match status" value="1"/>
</dbReference>
<evidence type="ECO:0000256" key="4">
    <source>
        <dbReference type="PROSITE-ProRule" id="PRU00335"/>
    </source>
</evidence>
<dbReference type="Pfam" id="PF00440">
    <property type="entry name" value="TetR_N"/>
    <property type="match status" value="1"/>
</dbReference>
<evidence type="ECO:0000256" key="1">
    <source>
        <dbReference type="ARBA" id="ARBA00023015"/>
    </source>
</evidence>
<evidence type="ECO:0000313" key="6">
    <source>
        <dbReference type="EMBL" id="MFC6283362.1"/>
    </source>
</evidence>
<dbReference type="Gene3D" id="1.10.357.10">
    <property type="entry name" value="Tetracycline Repressor, domain 2"/>
    <property type="match status" value="1"/>
</dbReference>
<dbReference type="InterPro" id="IPR009057">
    <property type="entry name" value="Homeodomain-like_sf"/>
</dbReference>
<dbReference type="PANTHER" id="PTHR30055">
    <property type="entry name" value="HTH-TYPE TRANSCRIPTIONAL REGULATOR RUTR"/>
    <property type="match status" value="1"/>
</dbReference>
<keyword evidence="2 4" id="KW-0238">DNA-binding</keyword>
<evidence type="ECO:0000259" key="5">
    <source>
        <dbReference type="PROSITE" id="PS50977"/>
    </source>
</evidence>
<dbReference type="EMBL" id="JBHSRS010000082">
    <property type="protein sequence ID" value="MFC6283362.1"/>
    <property type="molecule type" value="Genomic_DNA"/>
</dbReference>
<dbReference type="PANTHER" id="PTHR30055:SF146">
    <property type="entry name" value="HTH-TYPE TRANSCRIPTIONAL DUAL REGULATOR CECR"/>
    <property type="match status" value="1"/>
</dbReference>
<keyword evidence="7" id="KW-1185">Reference proteome</keyword>
<keyword evidence="3" id="KW-0804">Transcription</keyword>
<feature type="DNA-binding region" description="H-T-H motif" evidence="4">
    <location>
        <begin position="46"/>
        <end position="65"/>
    </location>
</feature>
<name>A0ABW1U1B4_9BURK</name>
<proteinExistence type="predicted"/>
<evidence type="ECO:0000313" key="7">
    <source>
        <dbReference type="Proteomes" id="UP001596270"/>
    </source>
</evidence>
<dbReference type="Pfam" id="PF16914">
    <property type="entry name" value="TetR_C_12"/>
    <property type="match status" value="1"/>
</dbReference>
<organism evidence="6 7">
    <name type="scientific">Polaromonas aquatica</name>
    <dbReference type="NCBI Taxonomy" id="332657"/>
    <lineage>
        <taxon>Bacteria</taxon>
        <taxon>Pseudomonadati</taxon>
        <taxon>Pseudomonadota</taxon>
        <taxon>Betaproteobacteria</taxon>
        <taxon>Burkholderiales</taxon>
        <taxon>Comamonadaceae</taxon>
        <taxon>Polaromonas</taxon>
    </lineage>
</organism>
<evidence type="ECO:0000256" key="2">
    <source>
        <dbReference type="ARBA" id="ARBA00023125"/>
    </source>
</evidence>
<dbReference type="Proteomes" id="UP001596270">
    <property type="component" value="Unassembled WGS sequence"/>
</dbReference>
<gene>
    <name evidence="6" type="ORF">ACFQND_19220</name>
</gene>
<dbReference type="SUPFAM" id="SSF46689">
    <property type="entry name" value="Homeodomain-like"/>
    <property type="match status" value="1"/>
</dbReference>
<dbReference type="PROSITE" id="PS50977">
    <property type="entry name" value="HTH_TETR_2"/>
    <property type="match status" value="1"/>
</dbReference>
<dbReference type="InterPro" id="IPR036271">
    <property type="entry name" value="Tet_transcr_reg_TetR-rel_C_sf"/>
</dbReference>
<evidence type="ECO:0000256" key="3">
    <source>
        <dbReference type="ARBA" id="ARBA00023163"/>
    </source>
</evidence>
<dbReference type="InterPro" id="IPR001647">
    <property type="entry name" value="HTH_TetR"/>
</dbReference>
<dbReference type="RefSeq" id="WP_371437096.1">
    <property type="nucleotide sequence ID" value="NZ_JBHSRS010000082.1"/>
</dbReference>
<dbReference type="InterPro" id="IPR050109">
    <property type="entry name" value="HTH-type_TetR-like_transc_reg"/>
</dbReference>
<keyword evidence="1" id="KW-0805">Transcription regulation</keyword>